<dbReference type="Gene3D" id="1.10.10.60">
    <property type="entry name" value="Homeodomain-like"/>
    <property type="match status" value="2"/>
</dbReference>
<evidence type="ECO:0000256" key="4">
    <source>
        <dbReference type="ARBA" id="ARBA00023163"/>
    </source>
</evidence>
<evidence type="ECO:0000256" key="6">
    <source>
        <dbReference type="SAM" id="MobiDB-lite"/>
    </source>
</evidence>
<feature type="region of interest" description="Disordered" evidence="6">
    <location>
        <begin position="1"/>
        <end position="21"/>
    </location>
</feature>
<dbReference type="PANTHER" id="PTHR46621:SF1">
    <property type="entry name" value="SNRNA-ACTIVATING PROTEIN COMPLEX SUBUNIT 4"/>
    <property type="match status" value="1"/>
</dbReference>
<evidence type="ECO:0000256" key="1">
    <source>
        <dbReference type="ARBA" id="ARBA00022737"/>
    </source>
</evidence>
<dbReference type="InterPro" id="IPR051575">
    <property type="entry name" value="Myb-like_DNA-bd"/>
</dbReference>
<dbReference type="PANTHER" id="PTHR46621">
    <property type="entry name" value="SNRNA-ACTIVATING PROTEIN COMPLEX SUBUNIT 4"/>
    <property type="match status" value="1"/>
</dbReference>
<feature type="region of interest" description="Disordered" evidence="6">
    <location>
        <begin position="116"/>
        <end position="218"/>
    </location>
</feature>
<dbReference type="SMART" id="SM00717">
    <property type="entry name" value="SANT"/>
    <property type="match status" value="2"/>
</dbReference>
<keyword evidence="5" id="KW-0539">Nucleus</keyword>
<feature type="compositionally biased region" description="Acidic residues" evidence="6">
    <location>
        <begin position="182"/>
        <end position="194"/>
    </location>
</feature>
<dbReference type="PROSITE" id="PS51294">
    <property type="entry name" value="HTH_MYB"/>
    <property type="match status" value="2"/>
</dbReference>
<feature type="domain" description="HTH myb-type" evidence="8">
    <location>
        <begin position="66"/>
        <end position="117"/>
    </location>
</feature>
<dbReference type="GO" id="GO:0019185">
    <property type="term" value="C:snRNA-activating protein complex"/>
    <property type="evidence" value="ECO:0007669"/>
    <property type="project" value="TreeGrafter"/>
</dbReference>
<dbReference type="Pfam" id="PF13921">
    <property type="entry name" value="Myb_DNA-bind_6"/>
    <property type="match status" value="1"/>
</dbReference>
<reference evidence="9 10" key="1">
    <citation type="journal article" date="2024" name="Science">
        <title>Giant polyketide synthase enzymes in the biosynthesis of giant marine polyether toxins.</title>
        <authorList>
            <person name="Fallon T.R."/>
            <person name="Shende V.V."/>
            <person name="Wierzbicki I.H."/>
            <person name="Pendleton A.L."/>
            <person name="Watervoot N.F."/>
            <person name="Auber R.P."/>
            <person name="Gonzalez D.J."/>
            <person name="Wisecaver J.H."/>
            <person name="Moore B.S."/>
        </authorList>
    </citation>
    <scope>NUCLEOTIDE SEQUENCE [LARGE SCALE GENOMIC DNA]</scope>
    <source>
        <strain evidence="9 10">12B1</strain>
    </source>
</reference>
<gene>
    <name evidence="9" type="ORF">AB1Y20_018804</name>
</gene>
<proteinExistence type="predicted"/>
<feature type="domain" description="Myb-like" evidence="7">
    <location>
        <begin position="62"/>
        <end position="113"/>
    </location>
</feature>
<protein>
    <submittedName>
        <fullName evidence="9">Uncharacterized protein</fullName>
    </submittedName>
</protein>
<comment type="caution">
    <text evidence="9">The sequence shown here is derived from an EMBL/GenBank/DDBJ whole genome shotgun (WGS) entry which is preliminary data.</text>
</comment>
<accession>A0AB34JT65</accession>
<feature type="compositionally biased region" description="Acidic residues" evidence="6">
    <location>
        <begin position="1"/>
        <end position="10"/>
    </location>
</feature>
<dbReference type="Proteomes" id="UP001515480">
    <property type="component" value="Unassembled WGS sequence"/>
</dbReference>
<sequence length="390" mass="43307">MEADEAEEEEMQTKRRPWGAEEDEDLRKLVEIHGIKSWSLIATFLNARNGKQCRERWRNHLRPELNKGEWTPEEDVEIWDRVQQLGTKWAQISEQFMPCRTDNDIKNRWNSIIRKQQHPGGRDWEPEENEERARILGSASRTQVSRRSSAAAARTEGAGLPAETRERKRKDSTVDTTSHLDEMEEDCFPTEVDNENSPAQGRKLFLSPGDSNAKGRDSMAGRCRVNAHAMAAALYAGSLPSAERLATARILTPSSAIPVANHSHVHQPASHVSLAPLDCSPPPFPRPGCANASLAAQLHGEQLHSAPSRDLFGAEEIVSASFDVEPFLGMSGTVSQICSPVNEARAPSRLANTPQQHWFDHELVNSLSPILTPSLRHAAGQPRTGQPRAD</sequence>
<feature type="domain" description="HTH myb-type" evidence="8">
    <location>
        <begin position="14"/>
        <end position="65"/>
    </location>
</feature>
<evidence type="ECO:0000256" key="3">
    <source>
        <dbReference type="ARBA" id="ARBA00023125"/>
    </source>
</evidence>
<dbReference type="SUPFAM" id="SSF46689">
    <property type="entry name" value="Homeodomain-like"/>
    <property type="match status" value="1"/>
</dbReference>
<dbReference type="GO" id="GO:0000978">
    <property type="term" value="F:RNA polymerase II cis-regulatory region sequence-specific DNA binding"/>
    <property type="evidence" value="ECO:0007669"/>
    <property type="project" value="TreeGrafter"/>
</dbReference>
<name>A0AB34JT65_PRYPA</name>
<dbReference type="GO" id="GO:0001006">
    <property type="term" value="F:RNA polymerase III type 3 promoter sequence-specific DNA binding"/>
    <property type="evidence" value="ECO:0007669"/>
    <property type="project" value="TreeGrafter"/>
</dbReference>
<evidence type="ECO:0000313" key="9">
    <source>
        <dbReference type="EMBL" id="KAL1523885.1"/>
    </source>
</evidence>
<evidence type="ECO:0000259" key="7">
    <source>
        <dbReference type="PROSITE" id="PS50090"/>
    </source>
</evidence>
<evidence type="ECO:0000313" key="10">
    <source>
        <dbReference type="Proteomes" id="UP001515480"/>
    </source>
</evidence>
<dbReference type="CDD" id="cd00167">
    <property type="entry name" value="SANT"/>
    <property type="match status" value="2"/>
</dbReference>
<keyword evidence="10" id="KW-1185">Reference proteome</keyword>
<dbReference type="FunFam" id="1.10.10.60:FF:000010">
    <property type="entry name" value="Transcriptional activator Myb isoform A"/>
    <property type="match status" value="1"/>
</dbReference>
<feature type="compositionally biased region" description="Basic and acidic residues" evidence="6">
    <location>
        <begin position="163"/>
        <end position="181"/>
    </location>
</feature>
<keyword evidence="4" id="KW-0804">Transcription</keyword>
<keyword evidence="3" id="KW-0238">DNA-binding</keyword>
<feature type="domain" description="Myb-like" evidence="7">
    <location>
        <begin position="10"/>
        <end position="61"/>
    </location>
</feature>
<keyword evidence="1" id="KW-0677">Repeat</keyword>
<evidence type="ECO:0000256" key="5">
    <source>
        <dbReference type="ARBA" id="ARBA00023242"/>
    </source>
</evidence>
<dbReference type="InterPro" id="IPR001005">
    <property type="entry name" value="SANT/Myb"/>
</dbReference>
<dbReference type="PROSITE" id="PS50090">
    <property type="entry name" value="MYB_LIKE"/>
    <property type="match status" value="2"/>
</dbReference>
<dbReference type="AlphaFoldDB" id="A0AB34JT65"/>
<dbReference type="InterPro" id="IPR017930">
    <property type="entry name" value="Myb_dom"/>
</dbReference>
<dbReference type="InterPro" id="IPR009057">
    <property type="entry name" value="Homeodomain-like_sf"/>
</dbReference>
<feature type="compositionally biased region" description="Low complexity" evidence="6">
    <location>
        <begin position="138"/>
        <end position="154"/>
    </location>
</feature>
<organism evidence="9 10">
    <name type="scientific">Prymnesium parvum</name>
    <name type="common">Toxic golden alga</name>
    <dbReference type="NCBI Taxonomy" id="97485"/>
    <lineage>
        <taxon>Eukaryota</taxon>
        <taxon>Haptista</taxon>
        <taxon>Haptophyta</taxon>
        <taxon>Prymnesiophyceae</taxon>
        <taxon>Prymnesiales</taxon>
        <taxon>Prymnesiaceae</taxon>
        <taxon>Prymnesium</taxon>
    </lineage>
</organism>
<evidence type="ECO:0000256" key="2">
    <source>
        <dbReference type="ARBA" id="ARBA00023015"/>
    </source>
</evidence>
<dbReference type="EMBL" id="JBGBPQ010000005">
    <property type="protein sequence ID" value="KAL1523885.1"/>
    <property type="molecule type" value="Genomic_DNA"/>
</dbReference>
<keyword evidence="2" id="KW-0805">Transcription regulation</keyword>
<dbReference type="GO" id="GO:0042795">
    <property type="term" value="P:snRNA transcription by RNA polymerase II"/>
    <property type="evidence" value="ECO:0007669"/>
    <property type="project" value="TreeGrafter"/>
</dbReference>
<dbReference type="GO" id="GO:0042796">
    <property type="term" value="P:snRNA transcription by RNA polymerase III"/>
    <property type="evidence" value="ECO:0007669"/>
    <property type="project" value="TreeGrafter"/>
</dbReference>
<evidence type="ECO:0000259" key="8">
    <source>
        <dbReference type="PROSITE" id="PS51294"/>
    </source>
</evidence>